<comment type="subcellular location">
    <subcellularLocation>
        <location evidence="1">Cell membrane</location>
        <topology evidence="1">Multi-pass membrane protein</topology>
    </subcellularLocation>
</comment>
<keyword evidence="4 7" id="KW-1133">Transmembrane helix</keyword>
<accession>A0ABZ2KD58</accession>
<protein>
    <submittedName>
        <fullName evidence="9">Type II secretion system F family protein</fullName>
    </submittedName>
</protein>
<gene>
    <name evidence="9" type="ORF">LZC95_06680</name>
</gene>
<dbReference type="Proteomes" id="UP001379533">
    <property type="component" value="Chromosome"/>
</dbReference>
<keyword evidence="6" id="KW-0175">Coiled coil</keyword>
<dbReference type="PANTHER" id="PTHR35007:SF2">
    <property type="entry name" value="PILUS ASSEMBLE PROTEIN"/>
    <property type="match status" value="1"/>
</dbReference>
<dbReference type="Pfam" id="PF00482">
    <property type="entry name" value="T2SSF"/>
    <property type="match status" value="1"/>
</dbReference>
<sequence length="304" mass="32997">MSYPIYRILLVALLVLTLGSLVFWIALRPTRSTSRLGMRGLKRQQSLLRSPSWASIEPLVRWLGVRVGAVLDESTRANLDMQLTYAGDYLGLSADEYFALIVFSGMGGGAVGTLIAYFVQMSIAWLPVPIGLALGAAVPYLIVDGARVSRWKAINRGLPYAVDLMALSMSAGLDFPGSVQQVVEKAKANEALREELAFLLQQLQLGRTRTQALRELAARVPIESVREFAQALIQAEERGNPVAAVLEVQAATSRTRRSNLAEKAAENMRAKMVLPTMVLIGVGMILIAVPSAMMLDKLSTGGLK</sequence>
<dbReference type="InterPro" id="IPR018076">
    <property type="entry name" value="T2SS_GspF_dom"/>
</dbReference>
<keyword evidence="10" id="KW-1185">Reference proteome</keyword>
<organism evidence="9 10">
    <name type="scientific">Pendulispora brunnea</name>
    <dbReference type="NCBI Taxonomy" id="2905690"/>
    <lineage>
        <taxon>Bacteria</taxon>
        <taxon>Pseudomonadati</taxon>
        <taxon>Myxococcota</taxon>
        <taxon>Myxococcia</taxon>
        <taxon>Myxococcales</taxon>
        <taxon>Sorangiineae</taxon>
        <taxon>Pendulisporaceae</taxon>
        <taxon>Pendulispora</taxon>
    </lineage>
</organism>
<evidence type="ECO:0000256" key="6">
    <source>
        <dbReference type="SAM" id="Coils"/>
    </source>
</evidence>
<keyword evidence="3 7" id="KW-0812">Transmembrane</keyword>
<feature type="transmembrane region" description="Helical" evidence="7">
    <location>
        <begin position="124"/>
        <end position="143"/>
    </location>
</feature>
<evidence type="ECO:0000256" key="4">
    <source>
        <dbReference type="ARBA" id="ARBA00022989"/>
    </source>
</evidence>
<keyword evidence="2" id="KW-1003">Cell membrane</keyword>
<evidence type="ECO:0000256" key="1">
    <source>
        <dbReference type="ARBA" id="ARBA00004651"/>
    </source>
</evidence>
<evidence type="ECO:0000256" key="3">
    <source>
        <dbReference type="ARBA" id="ARBA00022692"/>
    </source>
</evidence>
<feature type="domain" description="Type II secretion system protein GspF" evidence="8">
    <location>
        <begin position="162"/>
        <end position="290"/>
    </location>
</feature>
<feature type="transmembrane region" description="Helical" evidence="7">
    <location>
        <begin position="6"/>
        <end position="27"/>
    </location>
</feature>
<feature type="transmembrane region" description="Helical" evidence="7">
    <location>
        <begin position="273"/>
        <end position="295"/>
    </location>
</feature>
<reference evidence="9 10" key="1">
    <citation type="submission" date="2021-12" db="EMBL/GenBank/DDBJ databases">
        <title>Discovery of the Pendulisporaceae a myxobacterial family with distinct sporulation behavior and unique specialized metabolism.</title>
        <authorList>
            <person name="Garcia R."/>
            <person name="Popoff A."/>
            <person name="Bader C.D."/>
            <person name="Loehr J."/>
            <person name="Walesch S."/>
            <person name="Walt C."/>
            <person name="Boldt J."/>
            <person name="Bunk B."/>
            <person name="Haeckl F.J.F.P.J."/>
            <person name="Gunesch A.P."/>
            <person name="Birkelbach J."/>
            <person name="Nuebel U."/>
            <person name="Pietschmann T."/>
            <person name="Bach T."/>
            <person name="Mueller R."/>
        </authorList>
    </citation>
    <scope>NUCLEOTIDE SEQUENCE [LARGE SCALE GENOMIC DNA]</scope>
    <source>
        <strain evidence="9 10">MSr12523</strain>
    </source>
</reference>
<dbReference type="RefSeq" id="WP_394847140.1">
    <property type="nucleotide sequence ID" value="NZ_CP089982.1"/>
</dbReference>
<evidence type="ECO:0000259" key="8">
    <source>
        <dbReference type="Pfam" id="PF00482"/>
    </source>
</evidence>
<dbReference type="EMBL" id="CP089982">
    <property type="protein sequence ID" value="WXA96524.1"/>
    <property type="molecule type" value="Genomic_DNA"/>
</dbReference>
<name>A0ABZ2KD58_9BACT</name>
<dbReference type="PANTHER" id="PTHR35007">
    <property type="entry name" value="INTEGRAL MEMBRANE PROTEIN-RELATED"/>
    <property type="match status" value="1"/>
</dbReference>
<proteinExistence type="predicted"/>
<evidence type="ECO:0000256" key="2">
    <source>
        <dbReference type="ARBA" id="ARBA00022475"/>
    </source>
</evidence>
<evidence type="ECO:0000256" key="5">
    <source>
        <dbReference type="ARBA" id="ARBA00023136"/>
    </source>
</evidence>
<evidence type="ECO:0000313" key="9">
    <source>
        <dbReference type="EMBL" id="WXA96524.1"/>
    </source>
</evidence>
<evidence type="ECO:0000313" key="10">
    <source>
        <dbReference type="Proteomes" id="UP001379533"/>
    </source>
</evidence>
<feature type="coiled-coil region" evidence="6">
    <location>
        <begin position="182"/>
        <end position="209"/>
    </location>
</feature>
<evidence type="ECO:0000256" key="7">
    <source>
        <dbReference type="SAM" id="Phobius"/>
    </source>
</evidence>
<feature type="transmembrane region" description="Helical" evidence="7">
    <location>
        <begin position="97"/>
        <end position="118"/>
    </location>
</feature>
<keyword evidence="5 7" id="KW-0472">Membrane</keyword>